<feature type="chain" id="PRO_5006855665" description="Integral membrane protein" evidence="2">
    <location>
        <begin position="24"/>
        <end position="309"/>
    </location>
</feature>
<dbReference type="OMA" id="HWIVAAY"/>
<feature type="signal peptide" evidence="2">
    <location>
        <begin position="1"/>
        <end position="23"/>
    </location>
</feature>
<name>A0A0U5CC18_ASPCI</name>
<dbReference type="PANTHER" id="PTHR28019:SF3">
    <property type="entry name" value="INTEGRAL MEMBRANE PROTEIN (AFU_ORTHOLOGUE AFUA_6G07470)"/>
    <property type="match status" value="1"/>
</dbReference>
<dbReference type="InterPro" id="IPR009571">
    <property type="entry name" value="SUR7/Rim9-like_fungi"/>
</dbReference>
<evidence type="ECO:0000256" key="1">
    <source>
        <dbReference type="SAM" id="Phobius"/>
    </source>
</evidence>
<dbReference type="Proteomes" id="UP000054771">
    <property type="component" value="Unassembled WGS sequence"/>
</dbReference>
<evidence type="ECO:0000313" key="3">
    <source>
        <dbReference type="EMBL" id="CEL07081.1"/>
    </source>
</evidence>
<reference evidence="4" key="1">
    <citation type="journal article" date="2016" name="Genome Announc.">
        <title>Draft genome sequences of fungus Aspergillus calidoustus.</title>
        <authorList>
            <person name="Horn F."/>
            <person name="Linde J."/>
            <person name="Mattern D.J."/>
            <person name="Walther G."/>
            <person name="Guthke R."/>
            <person name="Scherlach K."/>
            <person name="Martin K."/>
            <person name="Brakhage A.A."/>
            <person name="Petzke L."/>
            <person name="Valiante V."/>
        </authorList>
    </citation>
    <scope>NUCLEOTIDE SEQUENCE [LARGE SCALE GENOMIC DNA]</scope>
    <source>
        <strain evidence="4">SF006504</strain>
    </source>
</reference>
<accession>A0A0U5CC18</accession>
<evidence type="ECO:0008006" key="5">
    <source>
        <dbReference type="Google" id="ProtNLM"/>
    </source>
</evidence>
<feature type="transmembrane region" description="Helical" evidence="1">
    <location>
        <begin position="212"/>
        <end position="233"/>
    </location>
</feature>
<dbReference type="PANTHER" id="PTHR28019">
    <property type="entry name" value="CELL MEMBRANE PROTEIN YLR413W-RELATED"/>
    <property type="match status" value="1"/>
</dbReference>
<dbReference type="GO" id="GO:0005886">
    <property type="term" value="C:plasma membrane"/>
    <property type="evidence" value="ECO:0007669"/>
    <property type="project" value="InterPro"/>
</dbReference>
<evidence type="ECO:0000313" key="4">
    <source>
        <dbReference type="Proteomes" id="UP000054771"/>
    </source>
</evidence>
<evidence type="ECO:0000256" key="2">
    <source>
        <dbReference type="SAM" id="SignalP"/>
    </source>
</evidence>
<dbReference type="GO" id="GO:0051285">
    <property type="term" value="C:cell cortex of cell tip"/>
    <property type="evidence" value="ECO:0007669"/>
    <property type="project" value="TreeGrafter"/>
</dbReference>
<proteinExistence type="predicted"/>
<feature type="transmembrane region" description="Helical" evidence="1">
    <location>
        <begin position="168"/>
        <end position="192"/>
    </location>
</feature>
<sequence>MLPFLKFVPLVLSTAALICLAVAFSACTSTSSPQDLFFMEGNVIDSITGSAENTVSQVGEHVQNLAGQLHSLLPEYYAVGLWSYCEGKQGVQAFLNCSGPSASFSFDLVDLLSSRLGQTDGVLAGWTQPVLKGYRRVSHWIVAAYVMAFIAAFIAVVTRLVGFPLAKLVAIISSAVSSLLVIGASVTVTIMYQLLTRGINSTLEQAGISASLGPRMLATTWLAVAFSVQVLAIQDGMKGALRIFDPLRESWKISDRKLHTPKHFPIIRLVSYCACSGFGALYLGLHLRLRKPAKIFLAMGTCIFAIETI</sequence>
<keyword evidence="1" id="KW-1133">Transmembrane helix</keyword>
<protein>
    <recommendedName>
        <fullName evidence="5">Integral membrane protein</fullName>
    </recommendedName>
</protein>
<feature type="transmembrane region" description="Helical" evidence="1">
    <location>
        <begin position="140"/>
        <end position="161"/>
    </location>
</feature>
<keyword evidence="1" id="KW-0812">Transmembrane</keyword>
<keyword evidence="4" id="KW-1185">Reference proteome</keyword>
<gene>
    <name evidence="3" type="ORF">ASPCAL10245</name>
</gene>
<keyword evidence="1" id="KW-0472">Membrane</keyword>
<dbReference type="OrthoDB" id="4510721at2759"/>
<dbReference type="InterPro" id="IPR052413">
    <property type="entry name" value="SUR7_domain"/>
</dbReference>
<dbReference type="GO" id="GO:0031505">
    <property type="term" value="P:fungal-type cell wall organization"/>
    <property type="evidence" value="ECO:0007669"/>
    <property type="project" value="TreeGrafter"/>
</dbReference>
<dbReference type="Pfam" id="PF06687">
    <property type="entry name" value="SUR7"/>
    <property type="match status" value="1"/>
</dbReference>
<dbReference type="AlphaFoldDB" id="A0A0U5CC18"/>
<dbReference type="PROSITE" id="PS51257">
    <property type="entry name" value="PROKAR_LIPOPROTEIN"/>
    <property type="match status" value="1"/>
</dbReference>
<organism evidence="3 4">
    <name type="scientific">Aspergillus calidoustus</name>
    <dbReference type="NCBI Taxonomy" id="454130"/>
    <lineage>
        <taxon>Eukaryota</taxon>
        <taxon>Fungi</taxon>
        <taxon>Dikarya</taxon>
        <taxon>Ascomycota</taxon>
        <taxon>Pezizomycotina</taxon>
        <taxon>Eurotiomycetes</taxon>
        <taxon>Eurotiomycetidae</taxon>
        <taxon>Eurotiales</taxon>
        <taxon>Aspergillaceae</taxon>
        <taxon>Aspergillus</taxon>
        <taxon>Aspergillus subgen. Nidulantes</taxon>
    </lineage>
</organism>
<keyword evidence="2" id="KW-0732">Signal</keyword>
<feature type="transmembrane region" description="Helical" evidence="1">
    <location>
        <begin position="266"/>
        <end position="285"/>
    </location>
</feature>
<dbReference type="EMBL" id="CDMC01000008">
    <property type="protein sequence ID" value="CEL07081.1"/>
    <property type="molecule type" value="Genomic_DNA"/>
</dbReference>